<proteinExistence type="predicted"/>
<keyword evidence="2" id="KW-1185">Reference proteome</keyword>
<gene>
    <name evidence="1" type="ORF">JOF35_003496</name>
</gene>
<dbReference type="EMBL" id="JAURUE010000001">
    <property type="protein sequence ID" value="MDP9611219.1"/>
    <property type="molecule type" value="Genomic_DNA"/>
</dbReference>
<protein>
    <submittedName>
        <fullName evidence="1">Uncharacterized protein</fullName>
    </submittedName>
</protein>
<accession>A0ABT9KS01</accession>
<organism evidence="1 2">
    <name type="scientific">Streptomyces demainii</name>
    <dbReference type="NCBI Taxonomy" id="588122"/>
    <lineage>
        <taxon>Bacteria</taxon>
        <taxon>Bacillati</taxon>
        <taxon>Actinomycetota</taxon>
        <taxon>Actinomycetes</taxon>
        <taxon>Kitasatosporales</taxon>
        <taxon>Streptomycetaceae</taxon>
        <taxon>Streptomyces</taxon>
    </lineage>
</organism>
<evidence type="ECO:0000313" key="1">
    <source>
        <dbReference type="EMBL" id="MDP9611219.1"/>
    </source>
</evidence>
<evidence type="ECO:0000313" key="2">
    <source>
        <dbReference type="Proteomes" id="UP001234880"/>
    </source>
</evidence>
<sequence>MFTPEDLAAAGLDGALMTSWVKLGTEGAAEMLRSGANDLGGTPAYQAELDQDGVLVHTNVPLTPEQKATLLVRQLERDGAATVAGVPRAGWHNAAFR</sequence>
<name>A0ABT9KS01_9ACTN</name>
<reference evidence="1 2" key="1">
    <citation type="submission" date="2023-07" db="EMBL/GenBank/DDBJ databases">
        <title>Sequencing the genomes of 1000 actinobacteria strains.</title>
        <authorList>
            <person name="Klenk H.-P."/>
        </authorList>
    </citation>
    <scope>NUCLEOTIDE SEQUENCE [LARGE SCALE GENOMIC DNA]</scope>
    <source>
        <strain evidence="1 2">DSM 41600</strain>
    </source>
</reference>
<dbReference type="RefSeq" id="WP_062007987.1">
    <property type="nucleotide sequence ID" value="NZ_JAURUE010000001.1"/>
</dbReference>
<comment type="caution">
    <text evidence="1">The sequence shown here is derived from an EMBL/GenBank/DDBJ whole genome shotgun (WGS) entry which is preliminary data.</text>
</comment>
<dbReference type="Proteomes" id="UP001234880">
    <property type="component" value="Unassembled WGS sequence"/>
</dbReference>